<keyword evidence="3" id="KW-1185">Reference proteome</keyword>
<feature type="compositionally biased region" description="Basic and acidic residues" evidence="1">
    <location>
        <begin position="37"/>
        <end position="60"/>
    </location>
</feature>
<feature type="region of interest" description="Disordered" evidence="1">
    <location>
        <begin position="1"/>
        <end position="77"/>
    </location>
</feature>
<feature type="compositionally biased region" description="Basic and acidic residues" evidence="1">
    <location>
        <begin position="1"/>
        <end position="19"/>
    </location>
</feature>
<reference evidence="2 3" key="1">
    <citation type="submission" date="2023-10" db="EMBL/GenBank/DDBJ databases">
        <title>Chromosome-scale genome assembly provides insights into flower coloration mechanisms of Canna indica.</title>
        <authorList>
            <person name="Li C."/>
        </authorList>
    </citation>
    <scope>NUCLEOTIDE SEQUENCE [LARGE SCALE GENOMIC DNA]</scope>
    <source>
        <tissue evidence="2">Flower</tissue>
    </source>
</reference>
<organism evidence="2 3">
    <name type="scientific">Canna indica</name>
    <name type="common">Indian-shot</name>
    <dbReference type="NCBI Taxonomy" id="4628"/>
    <lineage>
        <taxon>Eukaryota</taxon>
        <taxon>Viridiplantae</taxon>
        <taxon>Streptophyta</taxon>
        <taxon>Embryophyta</taxon>
        <taxon>Tracheophyta</taxon>
        <taxon>Spermatophyta</taxon>
        <taxon>Magnoliopsida</taxon>
        <taxon>Liliopsida</taxon>
        <taxon>Zingiberales</taxon>
        <taxon>Cannaceae</taxon>
        <taxon>Canna</taxon>
    </lineage>
</organism>
<evidence type="ECO:0000256" key="1">
    <source>
        <dbReference type="SAM" id="MobiDB-lite"/>
    </source>
</evidence>
<dbReference type="AlphaFoldDB" id="A0AAQ3Q3F8"/>
<feature type="region of interest" description="Disordered" evidence="1">
    <location>
        <begin position="89"/>
        <end position="143"/>
    </location>
</feature>
<evidence type="ECO:0000313" key="3">
    <source>
        <dbReference type="Proteomes" id="UP001327560"/>
    </source>
</evidence>
<gene>
    <name evidence="2" type="ORF">Cni_G03484</name>
</gene>
<feature type="compositionally biased region" description="Basic and acidic residues" evidence="1">
    <location>
        <begin position="68"/>
        <end position="77"/>
    </location>
</feature>
<dbReference type="Proteomes" id="UP001327560">
    <property type="component" value="Chromosome 1"/>
</dbReference>
<feature type="compositionally biased region" description="Low complexity" evidence="1">
    <location>
        <begin position="93"/>
        <end position="112"/>
    </location>
</feature>
<sequence length="143" mass="16767">MEKKRKENKCSRRKAESKGKIKASRMFIRSLQTADGEWNRHTQKKYKDAKEAPTVRGEHNRQKKRKKTESSLEPCRKESLRTSCRFLPAKPQSSYRLSRPLLLSRPPTSSTAVPPPPIWEEEKEMPSPGRKKRKYQALRFSKT</sequence>
<name>A0AAQ3Q3F8_9LILI</name>
<proteinExistence type="predicted"/>
<evidence type="ECO:0000313" key="2">
    <source>
        <dbReference type="EMBL" id="WOK94779.1"/>
    </source>
</evidence>
<dbReference type="EMBL" id="CP136890">
    <property type="protein sequence ID" value="WOK94779.1"/>
    <property type="molecule type" value="Genomic_DNA"/>
</dbReference>
<feature type="compositionally biased region" description="Basic residues" evidence="1">
    <location>
        <begin position="129"/>
        <end position="143"/>
    </location>
</feature>
<accession>A0AAQ3Q3F8</accession>
<protein>
    <submittedName>
        <fullName evidence="2">Uncharacterized protein</fullName>
    </submittedName>
</protein>